<feature type="transmembrane region" description="Helical" evidence="9">
    <location>
        <begin position="1308"/>
        <end position="1328"/>
    </location>
</feature>
<feature type="transmembrane region" description="Helical" evidence="9">
    <location>
        <begin position="1348"/>
        <end position="1367"/>
    </location>
</feature>
<evidence type="ECO:0000256" key="2">
    <source>
        <dbReference type="ARBA" id="ARBA00006308"/>
    </source>
</evidence>
<feature type="transmembrane region" description="Helical" evidence="9">
    <location>
        <begin position="1686"/>
        <end position="1705"/>
    </location>
</feature>
<evidence type="ECO:0000259" key="10">
    <source>
        <dbReference type="Pfam" id="PF01490"/>
    </source>
</evidence>
<dbReference type="SUPFAM" id="SSF48371">
    <property type="entry name" value="ARM repeat"/>
    <property type="match status" value="1"/>
</dbReference>
<dbReference type="GO" id="GO:0008540">
    <property type="term" value="C:proteasome regulatory particle, base subcomplex"/>
    <property type="evidence" value="ECO:0007669"/>
    <property type="project" value="TreeGrafter"/>
</dbReference>
<dbReference type="PANTHER" id="PTHR10943:SF2">
    <property type="entry name" value="26S PROTEASOME NON-ATPASE REGULATORY SUBUNIT 1"/>
    <property type="match status" value="1"/>
</dbReference>
<organism evidence="13 14">
    <name type="scientific">Phytophthora fragariaefolia</name>
    <dbReference type="NCBI Taxonomy" id="1490495"/>
    <lineage>
        <taxon>Eukaryota</taxon>
        <taxon>Sar</taxon>
        <taxon>Stramenopiles</taxon>
        <taxon>Oomycota</taxon>
        <taxon>Peronosporomycetes</taxon>
        <taxon>Peronosporales</taxon>
        <taxon>Peronosporaceae</taxon>
        <taxon>Phytophthora</taxon>
    </lineage>
</organism>
<evidence type="ECO:0000313" key="13">
    <source>
        <dbReference type="EMBL" id="GMF47559.1"/>
    </source>
</evidence>
<keyword evidence="6 9" id="KW-1133">Transmembrane helix</keyword>
<feature type="domain" description="26S proteasome non-ATPase regulatory subunit 1/RPN2 N-terminal" evidence="12">
    <location>
        <begin position="10"/>
        <end position="323"/>
    </location>
</feature>
<feature type="transmembrane region" description="Helical" evidence="9">
    <location>
        <begin position="1815"/>
        <end position="1835"/>
    </location>
</feature>
<dbReference type="InterPro" id="IPR040623">
    <property type="entry name" value="RPN2_C"/>
</dbReference>
<dbReference type="FunFam" id="1.25.10.10:FF:000017">
    <property type="entry name" value="26S proteasome non-ATPase regulatory subunit 1"/>
    <property type="match status" value="1"/>
</dbReference>
<dbReference type="Proteomes" id="UP001165121">
    <property type="component" value="Unassembled WGS sequence"/>
</dbReference>
<feature type="region of interest" description="Disordered" evidence="8">
    <location>
        <begin position="255"/>
        <end position="287"/>
    </location>
</feature>
<dbReference type="Pfam" id="PF21505">
    <property type="entry name" value="RPN2_N"/>
    <property type="match status" value="1"/>
</dbReference>
<keyword evidence="14" id="KW-1185">Reference proteome</keyword>
<feature type="transmembrane region" description="Helical" evidence="9">
    <location>
        <begin position="1450"/>
        <end position="1474"/>
    </location>
</feature>
<dbReference type="GO" id="GO:0043161">
    <property type="term" value="P:proteasome-mediated ubiquitin-dependent protein catabolic process"/>
    <property type="evidence" value="ECO:0007669"/>
    <property type="project" value="TreeGrafter"/>
</dbReference>
<feature type="compositionally biased region" description="Low complexity" evidence="8">
    <location>
        <begin position="259"/>
        <end position="283"/>
    </location>
</feature>
<comment type="similarity">
    <text evidence="2">Belongs to the proteasome subunit S1 family.</text>
</comment>
<dbReference type="PANTHER" id="PTHR10943">
    <property type="entry name" value="26S PROTEASOME NON-ATPASE REGULATORY SUBUNIT"/>
    <property type="match status" value="1"/>
</dbReference>
<dbReference type="InterPro" id="IPR011989">
    <property type="entry name" value="ARM-like"/>
</dbReference>
<evidence type="ECO:0000256" key="9">
    <source>
        <dbReference type="SAM" id="Phobius"/>
    </source>
</evidence>
<dbReference type="Pfam" id="PF18004">
    <property type="entry name" value="RPN2_C"/>
    <property type="match status" value="1"/>
</dbReference>
<feature type="transmembrane region" description="Helical" evidence="9">
    <location>
        <begin position="1915"/>
        <end position="1937"/>
    </location>
</feature>
<name>A0A9W6XXV3_9STRA</name>
<keyword evidence="4" id="KW-0677">Repeat</keyword>
<evidence type="ECO:0000256" key="5">
    <source>
        <dbReference type="ARBA" id="ARBA00022942"/>
    </source>
</evidence>
<feature type="domain" description="Amino acid transporter transmembrane" evidence="10">
    <location>
        <begin position="1548"/>
        <end position="1969"/>
    </location>
</feature>
<feature type="transmembrane region" description="Helical" evidence="9">
    <location>
        <begin position="1109"/>
        <end position="1131"/>
    </location>
</feature>
<feature type="transmembrane region" description="Helical" evidence="9">
    <location>
        <begin position="1231"/>
        <end position="1253"/>
    </location>
</feature>
<protein>
    <submittedName>
        <fullName evidence="13">Unnamed protein product</fullName>
    </submittedName>
</protein>
<evidence type="ECO:0000256" key="3">
    <source>
        <dbReference type="ARBA" id="ARBA00022692"/>
    </source>
</evidence>
<feature type="transmembrane region" description="Helical" evidence="9">
    <location>
        <begin position="1738"/>
        <end position="1759"/>
    </location>
</feature>
<feature type="transmembrane region" description="Helical" evidence="9">
    <location>
        <begin position="1634"/>
        <end position="1653"/>
    </location>
</feature>
<comment type="subcellular location">
    <subcellularLocation>
        <location evidence="1">Membrane</location>
    </subcellularLocation>
</comment>
<accession>A0A9W6XXV3</accession>
<dbReference type="InterPro" id="IPR048570">
    <property type="entry name" value="PSMD1_RPN2_N"/>
</dbReference>
<gene>
    <name evidence="13" type="ORF">Pfra01_001802000</name>
</gene>
<dbReference type="InterPro" id="IPR013057">
    <property type="entry name" value="AA_transpt_TM"/>
</dbReference>
<feature type="region of interest" description="Disordered" evidence="8">
    <location>
        <begin position="832"/>
        <end position="872"/>
    </location>
</feature>
<feature type="compositionally biased region" description="Acidic residues" evidence="8">
    <location>
        <begin position="965"/>
        <end position="974"/>
    </location>
</feature>
<dbReference type="Pfam" id="PF13646">
    <property type="entry name" value="HEAT_2"/>
    <property type="match status" value="1"/>
</dbReference>
<dbReference type="Gene3D" id="1.25.10.10">
    <property type="entry name" value="Leucine-rich Repeat Variant"/>
    <property type="match status" value="1"/>
</dbReference>
<evidence type="ECO:0000256" key="4">
    <source>
        <dbReference type="ARBA" id="ARBA00022737"/>
    </source>
</evidence>
<feature type="domain" description="26S proteasome regulatory subunit RPN2 C-terminal" evidence="11">
    <location>
        <begin position="778"/>
        <end position="951"/>
    </location>
</feature>
<feature type="compositionally biased region" description="Basic and acidic residues" evidence="8">
    <location>
        <begin position="857"/>
        <end position="872"/>
    </location>
</feature>
<feature type="transmembrane region" description="Helical" evidence="9">
    <location>
        <begin position="1260"/>
        <end position="1277"/>
    </location>
</feature>
<feature type="region of interest" description="Disordered" evidence="8">
    <location>
        <begin position="958"/>
        <end position="1009"/>
    </location>
</feature>
<feature type="transmembrane region" description="Helical" evidence="9">
    <location>
        <begin position="1771"/>
        <end position="1795"/>
    </location>
</feature>
<feature type="transmembrane region" description="Helical" evidence="9">
    <location>
        <begin position="1659"/>
        <end position="1679"/>
    </location>
</feature>
<feature type="compositionally biased region" description="Basic and acidic residues" evidence="8">
    <location>
        <begin position="837"/>
        <end position="847"/>
    </location>
</feature>
<feature type="transmembrane region" description="Helical" evidence="9">
    <location>
        <begin position="1177"/>
        <end position="1196"/>
    </location>
</feature>
<keyword evidence="7 9" id="KW-0472">Membrane</keyword>
<keyword evidence="5" id="KW-0647">Proteasome</keyword>
<evidence type="ECO:0000313" key="14">
    <source>
        <dbReference type="Proteomes" id="UP001165121"/>
    </source>
</evidence>
<evidence type="ECO:0000259" key="12">
    <source>
        <dbReference type="Pfam" id="PF21505"/>
    </source>
</evidence>
<dbReference type="GO" id="GO:0034515">
    <property type="term" value="C:proteasome storage granule"/>
    <property type="evidence" value="ECO:0007669"/>
    <property type="project" value="TreeGrafter"/>
</dbReference>
<dbReference type="InterPro" id="IPR016024">
    <property type="entry name" value="ARM-type_fold"/>
</dbReference>
<sequence length="1972" mass="212211">MTGCRATDAKLNLVVDHYWAEIADAIPLIEELSEEKNFPDRELAAYVASKCFFHLEEYEDALRLALGAGKYLDLNTRSQYTDTIIATCIDNYVAVRAKEDPEAEKALDPRLTQVVERMFERCYAAGEFRQAMGIALEARRLDQVKECLARSTDVSASLSYCFEICKTVVSNRHFRLKVFEVMLDVYRSRPTQEHASVCQVLQMLDNHVEVSKILDQLVRGSDHDCLVAFQVAFDLNENENQKFLMNVYHSLPSPPAPAAEPAADATTTAEEGKTEAPAPAAVPATPPPAPAGACADYWEKLAKLKQVLSGEFLVDLKLDFLHSHSDSDPLVMKTIKTAVENRNSVLHHAAVIAHAYMNCGTTSDTFLRENLEWLGKATNWAKFTATASLGVVHKGHVRESMNLLAPYLPQGGMTTSPYSEGGALYAMGLIHANKGFAGSGSKSTMEYLRNALKNAGSDETVQHGACLGIGLCGLASHDYELYEELKTVLFTDSAVAGEGAGLAIGLTLLGAGGEGRNGEIVKDLLAYAHDTKHEKIIRGCVMGIALMMYEREEQVDTLIEQLTRDKDPLIRYGGMYTVAMAYAGTANNTAIRRLLHVAVSDVSDDVRRAAVTCLGFILFRTPVQVPKLVSLLAESFNPHVRYGACVAVGIACAGTAKNEAIQLLEPLLDDAVDYVRQGALLALAMVIMQESEGRNPKVAAIRAKILKLITDKHVTTMTKMGAILAQGILDAGGRNVVISLQSHTGFTKMAAVVGLAIWAQHWFWYPLFNFLELSFQTTMAVGLNKDLKLPRGFELTCNAKKSAFATPKRMEEKKEEKKELVATAVLSTTAKARARQAKQDAKEKTTKPSDASADIVMEEKETSAADEEKKEECGDAMEVDAEGSKAATGKKAAVAKEPSVFTFTTPARVTLAQESVISLDTAQRYVPVMHPAQRLAGVIMLHDTTPNEAEDVEAVKAPAAAGAENEADPPEPFEWEPPHKMIPFDLHAREAPPHHSPHIQTPPPSQWQPLHNEARMLDLSDDLGGSAATPMLPVGAGDRFAKVTGPQIGQPLHRKLFVFTRPGWRAYLKQFMTLQEISGAFGDIGLFLPLLTALAIGRVNGTPQIEFGAALFFAGVFTSSLALHFNVPIPVQPMKTIAAVAIADKFPNEQIIAAGILMGAIVGLLALTNIITHASKIVPVAIVSGIQLGVGISLMGKGFKSAYVKAVKFASLPGADVISAADAAVESKDQVVWLGLDSVSVSLLLGALCIVFIRSRKVPMALLLFIYGMAVAVYQYIRLHDKYHLPSLALGPKFVAPVVPSARDFGQAFVYLVLPQLPLTLLNSVVALESLAAELFPAHDKPAGVRRVCFSIAGGNLLFSWLGMLPVCHGAGGLASQYAFGARSSLAMVFLGGFKMLFALLLGSSCVSLLQTGIFPASVLGVMLVFSGLSLAVVGLKLDADADEDERDAALLLLLLTAAGCLACNTGAGFLLGVSAHVLLRTLRHFNVNYDGSFDGRGAAVGAFSLLNGGRAGYGATLGRSGKDAPRDLEPRWPPSVAIPVSASAADKLSNWQTFYHLLSFITGTGMLCLPLALVEINWYGVLLLVAAALVSAYTSKLLVDALEAVRWLRGTSVSLSDLGHECFGTAGKVVTSVLVHASFLILSTGYLALASSCLVDVLGLQFGTVMVLVAVCVWFQVLVPSLKTLAVLSAVNVAFSFWIESVILGDAMYPLKQIALEHSDFVFVTPDLSNVTMMGKLSYTFSLLLGALFGHSIIPTLYDAMADPTQCSKVVARTKLGVTALLYLPICCVTYAVYGATLQAPVFFNMRNVVVRNLAIVLYSIHLLLSYTITLFPLQRAFERWIVQPPSGSGRSSPVEAAAAAGALPFVTSSPAAAADEEERCGGVETTVRLLCRTILVLTTLFLGYFTAPSTLDVFAWMLVPTALLALVLPSVFYWQLCSEDATRMDRVATVVISVVGIVTALWSLAVIVEC</sequence>
<dbReference type="GO" id="GO:0015098">
    <property type="term" value="F:molybdate ion transmembrane transporter activity"/>
    <property type="evidence" value="ECO:0007669"/>
    <property type="project" value="InterPro"/>
</dbReference>
<reference evidence="13" key="1">
    <citation type="submission" date="2023-04" db="EMBL/GenBank/DDBJ databases">
        <title>Phytophthora fragariaefolia NBRC 109709.</title>
        <authorList>
            <person name="Ichikawa N."/>
            <person name="Sato H."/>
            <person name="Tonouchi N."/>
        </authorList>
    </citation>
    <scope>NUCLEOTIDE SEQUENCE</scope>
    <source>
        <strain evidence="13">NBRC 109709</strain>
    </source>
</reference>
<dbReference type="EMBL" id="BSXT01002164">
    <property type="protein sequence ID" value="GMF47559.1"/>
    <property type="molecule type" value="Genomic_DNA"/>
</dbReference>
<dbReference type="InterPro" id="IPR031563">
    <property type="entry name" value="MOT1/MOT2"/>
</dbReference>
<dbReference type="OrthoDB" id="261572at2759"/>
<feature type="transmembrane region" description="Helical" evidence="9">
    <location>
        <begin position="1387"/>
        <end position="1410"/>
    </location>
</feature>
<evidence type="ECO:0000259" key="11">
    <source>
        <dbReference type="Pfam" id="PF18004"/>
    </source>
</evidence>
<dbReference type="GO" id="GO:0016020">
    <property type="term" value="C:membrane"/>
    <property type="evidence" value="ECO:0007669"/>
    <property type="project" value="UniProtKB-SubCell"/>
</dbReference>
<dbReference type="Pfam" id="PF16983">
    <property type="entry name" value="MFS_MOT1"/>
    <property type="match status" value="2"/>
</dbReference>
<feature type="transmembrane region" description="Helical" evidence="9">
    <location>
        <begin position="1151"/>
        <end position="1170"/>
    </location>
</feature>
<feature type="transmembrane region" description="Helical" evidence="9">
    <location>
        <begin position="1579"/>
        <end position="1600"/>
    </location>
</feature>
<evidence type="ECO:0000256" key="6">
    <source>
        <dbReference type="ARBA" id="ARBA00022989"/>
    </source>
</evidence>
<feature type="transmembrane region" description="Helical" evidence="9">
    <location>
        <begin position="1077"/>
        <end position="1097"/>
    </location>
</feature>
<dbReference type="Pfam" id="PF01490">
    <property type="entry name" value="Aa_trans"/>
    <property type="match status" value="1"/>
</dbReference>
<proteinExistence type="inferred from homology"/>
<feature type="transmembrane region" description="Helical" evidence="9">
    <location>
        <begin position="1891"/>
        <end position="1909"/>
    </location>
</feature>
<keyword evidence="3 9" id="KW-0812">Transmembrane</keyword>
<feature type="transmembrane region" description="Helical" evidence="9">
    <location>
        <begin position="1555"/>
        <end position="1573"/>
    </location>
</feature>
<evidence type="ECO:0000256" key="8">
    <source>
        <dbReference type="SAM" id="MobiDB-lite"/>
    </source>
</evidence>
<feature type="transmembrane region" description="Helical" evidence="9">
    <location>
        <begin position="1417"/>
        <end position="1438"/>
    </location>
</feature>
<evidence type="ECO:0000256" key="7">
    <source>
        <dbReference type="ARBA" id="ARBA00023136"/>
    </source>
</evidence>
<evidence type="ECO:0000256" key="1">
    <source>
        <dbReference type="ARBA" id="ARBA00004370"/>
    </source>
</evidence>
<feature type="transmembrane region" description="Helical" evidence="9">
    <location>
        <begin position="1949"/>
        <end position="1970"/>
    </location>
</feature>
<comment type="caution">
    <text evidence="13">The sequence shown here is derived from an EMBL/GenBank/DDBJ whole genome shotgun (WGS) entry which is preliminary data.</text>
</comment>
<dbReference type="GO" id="GO:0005634">
    <property type="term" value="C:nucleus"/>
    <property type="evidence" value="ECO:0007669"/>
    <property type="project" value="TreeGrafter"/>
</dbReference>